<dbReference type="RefSeq" id="WP_209362520.1">
    <property type="nucleotide sequence ID" value="NZ_JAGISH010000011.1"/>
</dbReference>
<dbReference type="AlphaFoldDB" id="A0A940S2P5"/>
<proteinExistence type="predicted"/>
<evidence type="ECO:0000256" key="6">
    <source>
        <dbReference type="SAM" id="Phobius"/>
    </source>
</evidence>
<evidence type="ECO:0000256" key="4">
    <source>
        <dbReference type="ARBA" id="ARBA00023136"/>
    </source>
</evidence>
<feature type="transmembrane region" description="Helical" evidence="6">
    <location>
        <begin position="52"/>
        <end position="80"/>
    </location>
</feature>
<dbReference type="GO" id="GO:0016020">
    <property type="term" value="C:membrane"/>
    <property type="evidence" value="ECO:0007669"/>
    <property type="project" value="UniProtKB-SubCell"/>
</dbReference>
<dbReference type="InterPro" id="IPR016982">
    <property type="entry name" value="Mms48"/>
</dbReference>
<comment type="subcellular location">
    <subcellularLocation>
        <location evidence="1">Membrane</location>
    </subcellularLocation>
</comment>
<accession>A0A940S2P5</accession>
<gene>
    <name evidence="8" type="ORF">J5474_17675</name>
</gene>
<organism evidence="8 9">
    <name type="scientific">Sagittula salina</name>
    <dbReference type="NCBI Taxonomy" id="2820268"/>
    <lineage>
        <taxon>Bacteria</taxon>
        <taxon>Pseudomonadati</taxon>
        <taxon>Pseudomonadota</taxon>
        <taxon>Alphaproteobacteria</taxon>
        <taxon>Rhodobacterales</taxon>
        <taxon>Roseobacteraceae</taxon>
        <taxon>Sagittula</taxon>
    </lineage>
</organism>
<name>A0A940S2P5_9RHOB</name>
<dbReference type="Gene3D" id="1.25.40.10">
    <property type="entry name" value="Tetratricopeptide repeat domain"/>
    <property type="match status" value="2"/>
</dbReference>
<keyword evidence="9" id="KW-1185">Reference proteome</keyword>
<dbReference type="SUPFAM" id="SSF48452">
    <property type="entry name" value="TPR-like"/>
    <property type="match status" value="2"/>
</dbReference>
<dbReference type="InterPro" id="IPR010817">
    <property type="entry name" value="HemY_N"/>
</dbReference>
<feature type="compositionally biased region" description="Low complexity" evidence="5">
    <location>
        <begin position="493"/>
        <end position="503"/>
    </location>
</feature>
<evidence type="ECO:0000256" key="1">
    <source>
        <dbReference type="ARBA" id="ARBA00004370"/>
    </source>
</evidence>
<protein>
    <submittedName>
        <fullName evidence="8">Tetratricopeptide repeat protein</fullName>
    </submittedName>
</protein>
<sequence length="524" mass="57051">MLWSLIKIVVFVALVAALTLGLGYLIEADGSGLAQARITLAGVEYTLTPLMMVLGAIVLVAAVWVLIQVVALLVATLRFINGDETALSRHFHRNRERKGYEALSEGMMALASGEGRLAIAKAQRAEKYLHKPELTDLITAQAAEMVGDRQKAEQVYKRLLQRDSTRFVGIRGIMHQKLAAGDTDTALALAERAFAIKPKHEEVQDTLLRLQAEKEDWAGARKTLSAKLKHGSLPRDVYKRRDAVLALSQATEIENRDESLAAAEKAIEANRNSPDLVPAAAKAARAYIAQKRPRNAMRVLKKAWETHPHPDLAAAFAEIEPNETPDQRIKRFVPLTRINPEHRETRLLLAELNLAAENFPEARRSLGDLPEKEPDARVLAIMAAIEKGEGAKDQVVRAWLAKAVTAPRGPQWVCENCNTIHGDWRPTCSNCGAFDTLSWKTPPQSEVVLPAGANMLPLIVGALEDKSTEDQAEPSPAPADVIDISPATAARPETAQASTTASTEAEDAEIVGEPVPEADKKAAS</sequence>
<evidence type="ECO:0000256" key="3">
    <source>
        <dbReference type="ARBA" id="ARBA00022989"/>
    </source>
</evidence>
<dbReference type="Pfam" id="PF14559">
    <property type="entry name" value="TPR_19"/>
    <property type="match status" value="1"/>
</dbReference>
<evidence type="ECO:0000313" key="9">
    <source>
        <dbReference type="Proteomes" id="UP000675940"/>
    </source>
</evidence>
<keyword evidence="4 6" id="KW-0472">Membrane</keyword>
<feature type="domain" description="HemY N-terminal" evidence="7">
    <location>
        <begin position="37"/>
        <end position="145"/>
    </location>
</feature>
<comment type="caution">
    <text evidence="8">The sequence shown here is derived from an EMBL/GenBank/DDBJ whole genome shotgun (WGS) entry which is preliminary data.</text>
</comment>
<evidence type="ECO:0000256" key="2">
    <source>
        <dbReference type="ARBA" id="ARBA00022692"/>
    </source>
</evidence>
<dbReference type="PIRSF" id="PIRSF031802">
    <property type="entry name" value="UCP031802"/>
    <property type="match status" value="1"/>
</dbReference>
<keyword evidence="2 6" id="KW-0812">Transmembrane</keyword>
<keyword evidence="3 6" id="KW-1133">Transmembrane helix</keyword>
<feature type="region of interest" description="Disordered" evidence="5">
    <location>
        <begin position="467"/>
        <end position="524"/>
    </location>
</feature>
<dbReference type="Proteomes" id="UP000675940">
    <property type="component" value="Unassembled WGS sequence"/>
</dbReference>
<reference evidence="8" key="1">
    <citation type="submission" date="2021-03" db="EMBL/GenBank/DDBJ databases">
        <title>Sagittula salina sp. nov. strain M10.9X isolated from the marine waste.</title>
        <authorList>
            <person name="Satari L."/>
            <person name="Molina-Menor E."/>
            <person name="Vidal-Verdu A."/>
            <person name="Pascual J."/>
            <person name="Pereto J."/>
            <person name="Porcar M."/>
        </authorList>
    </citation>
    <scope>NUCLEOTIDE SEQUENCE</scope>
    <source>
        <strain evidence="8">M10.9X</strain>
    </source>
</reference>
<dbReference type="EMBL" id="JAGISH010000011">
    <property type="protein sequence ID" value="MBP0484307.1"/>
    <property type="molecule type" value="Genomic_DNA"/>
</dbReference>
<evidence type="ECO:0000259" key="7">
    <source>
        <dbReference type="Pfam" id="PF07219"/>
    </source>
</evidence>
<dbReference type="InterPro" id="IPR011990">
    <property type="entry name" value="TPR-like_helical_dom_sf"/>
</dbReference>
<evidence type="ECO:0000313" key="8">
    <source>
        <dbReference type="EMBL" id="MBP0484307.1"/>
    </source>
</evidence>
<evidence type="ECO:0000256" key="5">
    <source>
        <dbReference type="SAM" id="MobiDB-lite"/>
    </source>
</evidence>
<dbReference type="Pfam" id="PF07219">
    <property type="entry name" value="HemY_N"/>
    <property type="match status" value="1"/>
</dbReference>